<dbReference type="RefSeq" id="WP_112898952.1">
    <property type="nucleotide sequence ID" value="NZ_CP030750.1"/>
</dbReference>
<proteinExistence type="predicted"/>
<accession>A0AAD0PH21</accession>
<evidence type="ECO:0000256" key="1">
    <source>
        <dbReference type="SAM" id="MobiDB-lite"/>
    </source>
</evidence>
<evidence type="ECO:0000313" key="3">
    <source>
        <dbReference type="Proteomes" id="UP000251617"/>
    </source>
</evidence>
<name>A0AAD0PH21_PSEPU</name>
<gene>
    <name evidence="2" type="ORF">C1S65_19870</name>
</gene>
<feature type="region of interest" description="Disordered" evidence="1">
    <location>
        <begin position="1"/>
        <end position="35"/>
    </location>
</feature>
<dbReference type="Proteomes" id="UP000251617">
    <property type="component" value="Chromosome"/>
</dbReference>
<dbReference type="AlphaFoldDB" id="A0AAD0PH21"/>
<organism evidence="2 3">
    <name type="scientific">Pseudomonas putida</name>
    <name type="common">Arthrobacter siderocapsulatus</name>
    <dbReference type="NCBI Taxonomy" id="303"/>
    <lineage>
        <taxon>Bacteria</taxon>
        <taxon>Pseudomonadati</taxon>
        <taxon>Pseudomonadota</taxon>
        <taxon>Gammaproteobacteria</taxon>
        <taxon>Pseudomonadales</taxon>
        <taxon>Pseudomonadaceae</taxon>
        <taxon>Pseudomonas</taxon>
    </lineage>
</organism>
<reference evidence="2 3" key="1">
    <citation type="submission" date="2018-06" db="EMBL/GenBank/DDBJ databases">
        <title>The genome of Pseudomonas putida NX-1, a lignin degrader.</title>
        <authorList>
            <person name="Xu Z."/>
        </authorList>
    </citation>
    <scope>NUCLEOTIDE SEQUENCE [LARGE SCALE GENOMIC DNA]</scope>
    <source>
        <strain evidence="2 3">NX-1</strain>
    </source>
</reference>
<protein>
    <recommendedName>
        <fullName evidence="4">Delta-60 repeat domain-containing protein</fullName>
    </recommendedName>
</protein>
<dbReference type="EMBL" id="CP030750">
    <property type="protein sequence ID" value="AXA26257.1"/>
    <property type="molecule type" value="Genomic_DNA"/>
</dbReference>
<evidence type="ECO:0000313" key="2">
    <source>
        <dbReference type="EMBL" id="AXA26257.1"/>
    </source>
</evidence>
<evidence type="ECO:0008006" key="4">
    <source>
        <dbReference type="Google" id="ProtNLM"/>
    </source>
</evidence>
<sequence>MKQKPEVDNHVDPTAPQRDPASPPPIGVEHDQAEEQKIPFDLGYGTNGYAYFTSKERPSVGEPELILASRHDENRFYVAAWQENRGTHTLIVFITCLDRYGKEVSSFGDRGKFHFDTETARYNFVTAVAEDTTGNLLVAASTRNDAQYLWKLTPAGKPDESFGQGKGYVNVTDMLGYRFGMTHLVSFETNWFIITASPSTDQYGILALDEKGERIMSFGVAGHQLLQAVIPEKYSYFYGTGMAVISAPGNQNRLVFSAVAHSNGIAHCLTCALTKDGELDTSFGENGIHTSDPDITPNGMSVTQSPESILLYGYRWNASVGAANPIVYRLTPDGKPDKTFNHGNIVIFEKLGGWNAMIQYKKMIVGFGGFYTRSLAVRYNYDGTLDKSFMPPDGHGQLGDIYPSDGFFVSSGSMSIAIDSGKQRMLFCGNDEQHQNGYNIPCVIAISLKPE</sequence>
<feature type="compositionally biased region" description="Basic and acidic residues" evidence="1">
    <location>
        <begin position="1"/>
        <end position="11"/>
    </location>
</feature>
<dbReference type="Gene3D" id="2.80.10.50">
    <property type="match status" value="1"/>
</dbReference>